<dbReference type="InParanoid" id="A0A6P9BN45"/>
<dbReference type="SMART" id="SM01381">
    <property type="entry name" value="7TM_GPCR_Srsx"/>
    <property type="match status" value="1"/>
</dbReference>
<keyword evidence="3" id="KW-1003">Cell membrane</keyword>
<feature type="transmembrane region" description="Helical" evidence="13">
    <location>
        <begin position="286"/>
        <end position="307"/>
    </location>
</feature>
<reference evidence="17" key="1">
    <citation type="submission" date="2025-08" db="UniProtKB">
        <authorList>
            <consortium name="RefSeq"/>
        </authorList>
    </citation>
    <scope>IDENTIFICATION</scope>
    <source>
        <tissue evidence="17">Blood</tissue>
    </source>
</reference>
<feature type="transmembrane region" description="Helical" evidence="13">
    <location>
        <begin position="143"/>
        <end position="167"/>
    </location>
</feature>
<dbReference type="Gene3D" id="1.20.1070.10">
    <property type="entry name" value="Rhodopsin 7-helix transmembrane proteins"/>
    <property type="match status" value="1"/>
</dbReference>
<keyword evidence="10 12" id="KW-0807">Transducer</keyword>
<keyword evidence="8 12" id="KW-0675">Receptor</keyword>
<feature type="signal peptide" evidence="14">
    <location>
        <begin position="1"/>
        <end position="21"/>
    </location>
</feature>
<keyword evidence="5 13" id="KW-1133">Transmembrane helix</keyword>
<dbReference type="InterPro" id="IPR000276">
    <property type="entry name" value="GPCR_Rhodpsn"/>
</dbReference>
<evidence type="ECO:0000256" key="7">
    <source>
        <dbReference type="ARBA" id="ARBA00023136"/>
    </source>
</evidence>
<evidence type="ECO:0000256" key="5">
    <source>
        <dbReference type="ARBA" id="ARBA00022989"/>
    </source>
</evidence>
<feature type="transmembrane region" description="Helical" evidence="13">
    <location>
        <begin position="72"/>
        <end position="95"/>
    </location>
</feature>
<evidence type="ECO:0000313" key="17">
    <source>
        <dbReference type="RefSeq" id="XP_034269345.1"/>
    </source>
</evidence>
<keyword evidence="16" id="KW-1185">Reference proteome</keyword>
<dbReference type="PRINTS" id="PR00362">
    <property type="entry name" value="CANNABINOIDR"/>
</dbReference>
<feature type="domain" description="G-protein coupled receptors family 1 profile" evidence="15">
    <location>
        <begin position="87"/>
        <end position="339"/>
    </location>
</feature>
<evidence type="ECO:0000256" key="9">
    <source>
        <dbReference type="ARBA" id="ARBA00023180"/>
    </source>
</evidence>
<keyword evidence="11" id="KW-0966">Cell projection</keyword>
<keyword evidence="6 12" id="KW-0297">G-protein coupled receptor</keyword>
<sequence>MIHLIFLAAISFSCITKLAREDNPFLKKDLCNLKFPTMEECKPTETFTSFQCNTTLLYLKCFMVLSQSQKPMIAVLCFCIGGLCIVENLLVLFLIFSSSKLRKKPSYILLSSLALADTLATVTFVSSFLNFHVFNMMSASKEIYLLKLTGVNTSFTASLGSLFLMAFDRYICILRPSHYKQLVTRRRAVVALLVLWAAALFLSSLPLLGWNCCSLQSTCSQLFPFVADSYLSSWIILVTVLLASIIYAYMHVLWKAHQHTANMKKHHLEEFQQNPKRRLDIKLAKTLSIVLMVLVICWLPGLLLMAYSLFSIMDNFTRVAFAFCITLCLVNSMVNPAIYALRSKELSSSLRRICSCLGKVLGNLETNQEAESS</sequence>
<evidence type="ECO:0000256" key="10">
    <source>
        <dbReference type="ARBA" id="ARBA00023224"/>
    </source>
</evidence>
<feature type="transmembrane region" description="Helical" evidence="13">
    <location>
        <begin position="319"/>
        <end position="341"/>
    </location>
</feature>
<feature type="transmembrane region" description="Helical" evidence="13">
    <location>
        <begin position="188"/>
        <end position="210"/>
    </location>
</feature>
<gene>
    <name evidence="17" type="primary">CNR2</name>
</gene>
<dbReference type="KEGG" id="pgut:117663353"/>
<dbReference type="SUPFAM" id="SSF81321">
    <property type="entry name" value="Family A G protein-coupled receptor-like"/>
    <property type="match status" value="1"/>
</dbReference>
<feature type="chain" id="PRO_5028325890" evidence="14">
    <location>
        <begin position="22"/>
        <end position="373"/>
    </location>
</feature>
<dbReference type="InterPro" id="IPR017452">
    <property type="entry name" value="GPCR_Rhodpsn_7TM"/>
</dbReference>
<dbReference type="GO" id="GO:0043005">
    <property type="term" value="C:neuron projection"/>
    <property type="evidence" value="ECO:0007669"/>
    <property type="project" value="UniProtKB-SubCell"/>
</dbReference>
<feature type="transmembrane region" description="Helical" evidence="13">
    <location>
        <begin position="107"/>
        <end position="131"/>
    </location>
</feature>
<comment type="subcellular location">
    <subcellularLocation>
        <location evidence="2">Cell membrane</location>
        <topology evidence="2">Multi-pass membrane protein</topology>
    </subcellularLocation>
    <subcellularLocation>
        <location evidence="1">Cell projection</location>
        <location evidence="1">Neuron projection</location>
    </subcellularLocation>
</comment>
<organism evidence="16 17">
    <name type="scientific">Pantherophis guttatus</name>
    <name type="common">Corn snake</name>
    <name type="synonym">Elaphe guttata</name>
    <dbReference type="NCBI Taxonomy" id="94885"/>
    <lineage>
        <taxon>Eukaryota</taxon>
        <taxon>Metazoa</taxon>
        <taxon>Chordata</taxon>
        <taxon>Craniata</taxon>
        <taxon>Vertebrata</taxon>
        <taxon>Euteleostomi</taxon>
        <taxon>Lepidosauria</taxon>
        <taxon>Squamata</taxon>
        <taxon>Bifurcata</taxon>
        <taxon>Unidentata</taxon>
        <taxon>Episquamata</taxon>
        <taxon>Toxicofera</taxon>
        <taxon>Serpentes</taxon>
        <taxon>Colubroidea</taxon>
        <taxon>Colubridae</taxon>
        <taxon>Colubrinae</taxon>
        <taxon>Pantherophis</taxon>
    </lineage>
</organism>
<dbReference type="OMA" id="AFDRYIC"/>
<proteinExistence type="inferred from homology"/>
<dbReference type="RefSeq" id="XP_034269345.1">
    <property type="nucleotide sequence ID" value="XM_034413454.2"/>
</dbReference>
<evidence type="ECO:0000256" key="4">
    <source>
        <dbReference type="ARBA" id="ARBA00022692"/>
    </source>
</evidence>
<evidence type="ECO:0000256" key="1">
    <source>
        <dbReference type="ARBA" id="ARBA00004487"/>
    </source>
</evidence>
<evidence type="ECO:0000256" key="2">
    <source>
        <dbReference type="ARBA" id="ARBA00004651"/>
    </source>
</evidence>
<evidence type="ECO:0000256" key="11">
    <source>
        <dbReference type="ARBA" id="ARBA00023273"/>
    </source>
</evidence>
<accession>A0A6P9BN45</accession>
<dbReference type="PANTHER" id="PTHR22750">
    <property type="entry name" value="G-PROTEIN COUPLED RECEPTOR"/>
    <property type="match status" value="1"/>
</dbReference>
<evidence type="ECO:0000259" key="15">
    <source>
        <dbReference type="PROSITE" id="PS50262"/>
    </source>
</evidence>
<dbReference type="PROSITE" id="PS50262">
    <property type="entry name" value="G_PROTEIN_RECEP_F1_2"/>
    <property type="match status" value="1"/>
</dbReference>
<dbReference type="GO" id="GO:0004949">
    <property type="term" value="F:cannabinoid receptor activity"/>
    <property type="evidence" value="ECO:0007669"/>
    <property type="project" value="InterPro"/>
</dbReference>
<comment type="similarity">
    <text evidence="12">Belongs to the G-protein coupled receptor 1 family.</text>
</comment>
<dbReference type="CTD" id="1269"/>
<dbReference type="GeneID" id="117663353"/>
<evidence type="ECO:0000256" key="3">
    <source>
        <dbReference type="ARBA" id="ARBA00022475"/>
    </source>
</evidence>
<protein>
    <submittedName>
        <fullName evidence="17">Cannabinoid receptor 2</fullName>
    </submittedName>
</protein>
<evidence type="ECO:0000256" key="13">
    <source>
        <dbReference type="SAM" id="Phobius"/>
    </source>
</evidence>
<dbReference type="AlphaFoldDB" id="A0A6P9BN45"/>
<keyword evidence="4 12" id="KW-0812">Transmembrane</keyword>
<feature type="transmembrane region" description="Helical" evidence="13">
    <location>
        <begin position="230"/>
        <end position="254"/>
    </location>
</feature>
<evidence type="ECO:0000313" key="16">
    <source>
        <dbReference type="Proteomes" id="UP001652622"/>
    </source>
</evidence>
<evidence type="ECO:0000256" key="12">
    <source>
        <dbReference type="RuleBase" id="RU000688"/>
    </source>
</evidence>
<evidence type="ECO:0000256" key="8">
    <source>
        <dbReference type="ARBA" id="ARBA00023170"/>
    </source>
</evidence>
<dbReference type="GO" id="GO:0005886">
    <property type="term" value="C:plasma membrane"/>
    <property type="evidence" value="ECO:0007669"/>
    <property type="project" value="UniProtKB-SubCell"/>
</dbReference>
<name>A0A6P9BN45_PANGU</name>
<keyword evidence="9" id="KW-0325">Glycoprotein</keyword>
<dbReference type="PROSITE" id="PS00237">
    <property type="entry name" value="G_PROTEIN_RECEP_F1_1"/>
    <property type="match status" value="1"/>
</dbReference>
<dbReference type="OrthoDB" id="10254436at2759"/>
<dbReference type="PRINTS" id="PR00237">
    <property type="entry name" value="GPCRRHODOPSN"/>
</dbReference>
<keyword evidence="7 13" id="KW-0472">Membrane</keyword>
<evidence type="ECO:0000256" key="6">
    <source>
        <dbReference type="ARBA" id="ARBA00023040"/>
    </source>
</evidence>
<dbReference type="InterPro" id="IPR002230">
    <property type="entry name" value="Cnbnoid_rcpt"/>
</dbReference>
<dbReference type="Pfam" id="PF00001">
    <property type="entry name" value="7tm_1"/>
    <property type="match status" value="1"/>
</dbReference>
<evidence type="ECO:0000256" key="14">
    <source>
        <dbReference type="SAM" id="SignalP"/>
    </source>
</evidence>
<dbReference type="Proteomes" id="UP001652622">
    <property type="component" value="Unplaced"/>
</dbReference>
<keyword evidence="14" id="KW-0732">Signal</keyword>